<comment type="caution">
    <text evidence="2">The sequence shown here is derived from an EMBL/GenBank/DDBJ whole genome shotgun (WGS) entry which is preliminary data.</text>
</comment>
<accession>A0A1R3J383</accession>
<evidence type="ECO:0000256" key="1">
    <source>
        <dbReference type="SAM" id="MobiDB-lite"/>
    </source>
</evidence>
<proteinExistence type="predicted"/>
<protein>
    <submittedName>
        <fullName evidence="2">Uncharacterized protein</fullName>
    </submittedName>
</protein>
<dbReference type="Proteomes" id="UP000187203">
    <property type="component" value="Unassembled WGS sequence"/>
</dbReference>
<feature type="compositionally biased region" description="Polar residues" evidence="1">
    <location>
        <begin position="74"/>
        <end position="87"/>
    </location>
</feature>
<evidence type="ECO:0000313" key="3">
    <source>
        <dbReference type="Proteomes" id="UP000187203"/>
    </source>
</evidence>
<name>A0A1R3J383_9ROSI</name>
<dbReference type="EMBL" id="AWUE01016861">
    <property type="protein sequence ID" value="OMO89260.1"/>
    <property type="molecule type" value="Genomic_DNA"/>
</dbReference>
<keyword evidence="3" id="KW-1185">Reference proteome</keyword>
<dbReference type="AlphaFoldDB" id="A0A1R3J383"/>
<gene>
    <name evidence="2" type="ORF">COLO4_19833</name>
</gene>
<evidence type="ECO:0000313" key="2">
    <source>
        <dbReference type="EMBL" id="OMO89260.1"/>
    </source>
</evidence>
<reference evidence="3" key="1">
    <citation type="submission" date="2013-09" db="EMBL/GenBank/DDBJ databases">
        <title>Corchorus olitorius genome sequencing.</title>
        <authorList>
            <person name="Alam M."/>
            <person name="Haque M.S."/>
            <person name="Islam M.S."/>
            <person name="Emdad E.M."/>
            <person name="Islam M.M."/>
            <person name="Ahmed B."/>
            <person name="Halim A."/>
            <person name="Hossen Q.M.M."/>
            <person name="Hossain M.Z."/>
            <person name="Ahmed R."/>
            <person name="Khan M.M."/>
            <person name="Islam R."/>
            <person name="Rashid M.M."/>
            <person name="Khan S.A."/>
            <person name="Rahman M.S."/>
            <person name="Alam M."/>
            <person name="Yahiya A.S."/>
            <person name="Khan M.S."/>
            <person name="Azam M.S."/>
            <person name="Haque T."/>
            <person name="Lashkar M.Z.H."/>
            <person name="Akhand A.I."/>
            <person name="Morshed G."/>
            <person name="Roy S."/>
            <person name="Uddin K.S."/>
            <person name="Rabeya T."/>
            <person name="Hossain A.S."/>
            <person name="Chowdhury A."/>
            <person name="Snigdha A.R."/>
            <person name="Mortoza M.S."/>
            <person name="Matin S.A."/>
            <person name="Hoque S.M.E."/>
            <person name="Islam M.K."/>
            <person name="Roy D.K."/>
            <person name="Haider R."/>
            <person name="Moosa M.M."/>
            <person name="Elias S.M."/>
            <person name="Hasan A.M."/>
            <person name="Jahan S."/>
            <person name="Shafiuddin M."/>
            <person name="Mahmood N."/>
            <person name="Shommy N.S."/>
        </authorList>
    </citation>
    <scope>NUCLEOTIDE SEQUENCE [LARGE SCALE GENOMIC DNA]</scope>
    <source>
        <strain evidence="3">cv. O-4</strain>
    </source>
</reference>
<organism evidence="2 3">
    <name type="scientific">Corchorus olitorius</name>
    <dbReference type="NCBI Taxonomy" id="93759"/>
    <lineage>
        <taxon>Eukaryota</taxon>
        <taxon>Viridiplantae</taxon>
        <taxon>Streptophyta</taxon>
        <taxon>Embryophyta</taxon>
        <taxon>Tracheophyta</taxon>
        <taxon>Spermatophyta</taxon>
        <taxon>Magnoliopsida</taxon>
        <taxon>eudicotyledons</taxon>
        <taxon>Gunneridae</taxon>
        <taxon>Pentapetalae</taxon>
        <taxon>rosids</taxon>
        <taxon>malvids</taxon>
        <taxon>Malvales</taxon>
        <taxon>Malvaceae</taxon>
        <taxon>Grewioideae</taxon>
        <taxon>Apeibeae</taxon>
        <taxon>Corchorus</taxon>
    </lineage>
</organism>
<feature type="region of interest" description="Disordered" evidence="1">
    <location>
        <begin position="68"/>
        <end position="87"/>
    </location>
</feature>
<sequence length="109" mass="11901">MPWSLERAWGEHKAWETLGLRFPIIWALSWPENVDGPWWPAVARGGPHVPPVRPVAWRAGPATEAFGNFHTGLAPSNTGQAPASTGQNTLEALEGSSKVQLRPKCAREV</sequence>